<keyword evidence="3" id="KW-0347">Helicase</keyword>
<dbReference type="GO" id="GO:0005524">
    <property type="term" value="F:ATP binding"/>
    <property type="evidence" value="ECO:0007669"/>
    <property type="project" value="UniProtKB-KW"/>
</dbReference>
<dbReference type="PANTHER" id="PTHR14025:SF20">
    <property type="entry name" value="FANCONI ANEMIA GROUP M PROTEIN"/>
    <property type="match status" value="1"/>
</dbReference>
<protein>
    <submittedName>
        <fullName evidence="6">Os11g0180500 protein</fullName>
    </submittedName>
</protein>
<dbReference type="AlphaFoldDB" id="C7J8F2"/>
<keyword evidence="1" id="KW-0547">Nucleotide-binding</keyword>
<accession>C7J8F2</accession>
<evidence type="ECO:0000256" key="2">
    <source>
        <dbReference type="ARBA" id="ARBA00022801"/>
    </source>
</evidence>
<dbReference type="InterPro" id="IPR006935">
    <property type="entry name" value="Helicase/UvrB_N"/>
</dbReference>
<evidence type="ECO:0000256" key="4">
    <source>
        <dbReference type="ARBA" id="ARBA00022840"/>
    </source>
</evidence>
<gene>
    <name evidence="6" type="ordered locus">Os11g0180500</name>
</gene>
<dbReference type="GO" id="GO:0016787">
    <property type="term" value="F:hydrolase activity"/>
    <property type="evidence" value="ECO:0007669"/>
    <property type="project" value="UniProtKB-KW"/>
</dbReference>
<dbReference type="Pfam" id="PF04851">
    <property type="entry name" value="ResIII"/>
    <property type="match status" value="1"/>
</dbReference>
<dbReference type="KEGG" id="dosa:Os11g0180500"/>
<organism evidence="6 7">
    <name type="scientific">Oryza sativa subsp. japonica</name>
    <name type="common">Rice</name>
    <dbReference type="NCBI Taxonomy" id="39947"/>
    <lineage>
        <taxon>Eukaryota</taxon>
        <taxon>Viridiplantae</taxon>
        <taxon>Streptophyta</taxon>
        <taxon>Embryophyta</taxon>
        <taxon>Tracheophyta</taxon>
        <taxon>Spermatophyta</taxon>
        <taxon>Magnoliopsida</taxon>
        <taxon>Liliopsida</taxon>
        <taxon>Poales</taxon>
        <taxon>Poaceae</taxon>
        <taxon>BOP clade</taxon>
        <taxon>Oryzoideae</taxon>
        <taxon>Oryzeae</taxon>
        <taxon>Oryzinae</taxon>
        <taxon>Oryza</taxon>
        <taxon>Oryza sativa</taxon>
    </lineage>
</organism>
<evidence type="ECO:0000259" key="5">
    <source>
        <dbReference type="Pfam" id="PF04851"/>
    </source>
</evidence>
<dbReference type="Proteomes" id="UP000000763">
    <property type="component" value="Chromosome 11"/>
</dbReference>
<evidence type="ECO:0000313" key="7">
    <source>
        <dbReference type="Proteomes" id="UP000000763"/>
    </source>
</evidence>
<name>C7J8F2_ORYSJ</name>
<dbReference type="Gene3D" id="3.40.50.300">
    <property type="entry name" value="P-loop containing nucleotide triphosphate hydrolases"/>
    <property type="match status" value="1"/>
</dbReference>
<dbReference type="GO" id="GO:0004386">
    <property type="term" value="F:helicase activity"/>
    <property type="evidence" value="ECO:0007669"/>
    <property type="project" value="UniProtKB-KW"/>
</dbReference>
<keyword evidence="4" id="KW-0067">ATP-binding</keyword>
<dbReference type="EMBL" id="AP008217">
    <property type="protein sequence ID" value="BAH95116.1"/>
    <property type="molecule type" value="Genomic_DNA"/>
</dbReference>
<feature type="domain" description="Helicase/UvrB N-terminal" evidence="5">
    <location>
        <begin position="18"/>
        <end position="67"/>
    </location>
</feature>
<dbReference type="SUPFAM" id="SSF52540">
    <property type="entry name" value="P-loop containing nucleoside triphosphate hydrolases"/>
    <property type="match status" value="1"/>
</dbReference>
<reference evidence="7" key="2">
    <citation type="journal article" date="2008" name="Nucleic Acids Res.">
        <title>The rice annotation project database (RAP-DB): 2008 update.</title>
        <authorList>
            <consortium name="The rice annotation project (RAP)"/>
        </authorList>
    </citation>
    <scope>GENOME REANNOTATION</scope>
    <source>
        <strain evidence="7">cv. Nipponbare</strain>
    </source>
</reference>
<evidence type="ECO:0000313" key="6">
    <source>
        <dbReference type="EMBL" id="BAH95116.1"/>
    </source>
</evidence>
<dbReference type="InterPro" id="IPR027417">
    <property type="entry name" value="P-loop_NTPase"/>
</dbReference>
<evidence type="ECO:0000256" key="3">
    <source>
        <dbReference type="ARBA" id="ARBA00022806"/>
    </source>
</evidence>
<keyword evidence="2" id="KW-0378">Hydrolase</keyword>
<dbReference type="GO" id="GO:0003677">
    <property type="term" value="F:DNA binding"/>
    <property type="evidence" value="ECO:0007669"/>
    <property type="project" value="InterPro"/>
</dbReference>
<proteinExistence type="predicted"/>
<reference evidence="6 7" key="1">
    <citation type="journal article" date="2005" name="Nature">
        <title>The map-based sequence of the rice genome.</title>
        <authorList>
            <consortium name="International rice genome sequencing project (IRGSP)"/>
            <person name="Matsumoto T."/>
            <person name="Wu J."/>
            <person name="Kanamori H."/>
            <person name="Katayose Y."/>
            <person name="Fujisawa M."/>
            <person name="Namiki N."/>
            <person name="Mizuno H."/>
            <person name="Yamamoto K."/>
            <person name="Antonio B.A."/>
            <person name="Baba T."/>
            <person name="Sakata K."/>
            <person name="Nagamura Y."/>
            <person name="Aoki H."/>
            <person name="Arikawa K."/>
            <person name="Arita K."/>
            <person name="Bito T."/>
            <person name="Chiden Y."/>
            <person name="Fujitsuka N."/>
            <person name="Fukunaka R."/>
            <person name="Hamada M."/>
            <person name="Harada C."/>
            <person name="Hayashi A."/>
            <person name="Hijishita S."/>
            <person name="Honda M."/>
            <person name="Hosokawa S."/>
            <person name="Ichikawa Y."/>
            <person name="Idonuma A."/>
            <person name="Iijima M."/>
            <person name="Ikeda M."/>
            <person name="Ikeno M."/>
            <person name="Ito K."/>
            <person name="Ito S."/>
            <person name="Ito T."/>
            <person name="Ito Y."/>
            <person name="Ito Y."/>
            <person name="Iwabuchi A."/>
            <person name="Kamiya K."/>
            <person name="Karasawa W."/>
            <person name="Kurita K."/>
            <person name="Katagiri S."/>
            <person name="Kikuta A."/>
            <person name="Kobayashi H."/>
            <person name="Kobayashi N."/>
            <person name="Machita K."/>
            <person name="Maehara T."/>
            <person name="Masukawa M."/>
            <person name="Mizubayashi T."/>
            <person name="Mukai Y."/>
            <person name="Nagasaki H."/>
            <person name="Nagata Y."/>
            <person name="Naito S."/>
            <person name="Nakashima M."/>
            <person name="Nakama Y."/>
            <person name="Nakamichi Y."/>
            <person name="Nakamura M."/>
            <person name="Meguro A."/>
            <person name="Negishi M."/>
            <person name="Ohta I."/>
            <person name="Ohta T."/>
            <person name="Okamoto M."/>
            <person name="Ono N."/>
            <person name="Saji S."/>
            <person name="Sakaguchi M."/>
            <person name="Sakai K."/>
            <person name="Shibata M."/>
            <person name="Shimokawa T."/>
            <person name="Song J."/>
            <person name="Takazaki Y."/>
            <person name="Terasawa K."/>
            <person name="Tsugane M."/>
            <person name="Tsuji K."/>
            <person name="Ueda S."/>
            <person name="Waki K."/>
            <person name="Yamagata H."/>
            <person name="Yamamoto M."/>
            <person name="Yamamoto S."/>
            <person name="Yamane H."/>
            <person name="Yoshiki S."/>
            <person name="Yoshihara R."/>
            <person name="Yukawa K."/>
            <person name="Zhong H."/>
            <person name="Yano M."/>
            <person name="Yuan Q."/>
            <person name="Ouyang S."/>
            <person name="Liu J."/>
            <person name="Jones K.M."/>
            <person name="Gansberger K."/>
            <person name="Moffat K."/>
            <person name="Hill J."/>
            <person name="Bera J."/>
            <person name="Fadrosh D."/>
            <person name="Jin S."/>
            <person name="Johri S."/>
            <person name="Kim M."/>
            <person name="Overton L."/>
            <person name="Reardon M."/>
            <person name="Tsitrin T."/>
            <person name="Vuong H."/>
            <person name="Weaver B."/>
            <person name="Ciecko A."/>
            <person name="Tallon L."/>
            <person name="Jackson J."/>
            <person name="Pai G."/>
            <person name="Aken S.V."/>
            <person name="Utterback T."/>
            <person name="Reidmuller S."/>
            <person name="Feldblyum T."/>
            <person name="Hsiao J."/>
            <person name="Zismann V."/>
            <person name="Iobst S."/>
            <person name="de Vazeille A.R."/>
            <person name="Buell C.R."/>
            <person name="Ying K."/>
            <person name="Li Y."/>
            <person name="Lu T."/>
            <person name="Huang Y."/>
            <person name="Zhao Q."/>
            <person name="Feng Q."/>
            <person name="Zhang L."/>
            <person name="Zhu J."/>
            <person name="Weng Q."/>
            <person name="Mu J."/>
            <person name="Lu Y."/>
            <person name="Fan D."/>
            <person name="Liu Y."/>
            <person name="Guan J."/>
            <person name="Zhang Y."/>
            <person name="Yu S."/>
            <person name="Liu X."/>
            <person name="Zhang Y."/>
            <person name="Hong G."/>
            <person name="Han B."/>
            <person name="Choisne N."/>
            <person name="Demange N."/>
            <person name="Orjeda G."/>
            <person name="Samain S."/>
            <person name="Cattolico L."/>
            <person name="Pelletier E."/>
            <person name="Couloux A."/>
            <person name="Segurens B."/>
            <person name="Wincker P."/>
            <person name="D'Hont A."/>
            <person name="Scarpelli C."/>
            <person name="Weissenbach J."/>
            <person name="Salanoubat M."/>
            <person name="Quetier F."/>
            <person name="Yu Y."/>
            <person name="Kim H.R."/>
            <person name="Rambo T."/>
            <person name="Currie J."/>
            <person name="Collura K."/>
            <person name="Luo M."/>
            <person name="Yang T."/>
            <person name="Ammiraju J.S.S."/>
            <person name="Engler F."/>
            <person name="Soderlund C."/>
            <person name="Wing R.A."/>
            <person name="Palmer L.E."/>
            <person name="de la Bastide M."/>
            <person name="Spiegel L."/>
            <person name="Nascimento L."/>
            <person name="Zutavern T."/>
            <person name="O'Shaughnessy A."/>
            <person name="Dike S."/>
            <person name="Dedhia N."/>
            <person name="Preston R."/>
            <person name="Balija V."/>
            <person name="McCombie W.R."/>
            <person name="Chow T."/>
            <person name="Chen H."/>
            <person name="Chung M."/>
            <person name="Chen C."/>
            <person name="Shaw J."/>
            <person name="Wu H."/>
            <person name="Hsiao K."/>
            <person name="Chao Y."/>
            <person name="Chu M."/>
            <person name="Cheng C."/>
            <person name="Hour A."/>
            <person name="Lee P."/>
            <person name="Lin S."/>
            <person name="Lin Y."/>
            <person name="Liou J."/>
            <person name="Liu S."/>
            <person name="Hsing Y."/>
            <person name="Raghuvanshi S."/>
            <person name="Mohanty A."/>
            <person name="Bharti A.K."/>
            <person name="Gaur A."/>
            <person name="Gupta V."/>
            <person name="Kumar D."/>
            <person name="Ravi V."/>
            <person name="Vij S."/>
            <person name="Kapur A."/>
            <person name="Khurana P."/>
            <person name="Khurana P."/>
            <person name="Khurana J.P."/>
            <person name="Tyagi A.K."/>
            <person name="Gaikwad K."/>
            <person name="Singh A."/>
            <person name="Dalal V."/>
            <person name="Srivastava S."/>
            <person name="Dixit A."/>
            <person name="Pal A.K."/>
            <person name="Ghazi I.A."/>
            <person name="Yadav M."/>
            <person name="Pandit A."/>
            <person name="Bhargava A."/>
            <person name="Sureshbabu K."/>
            <person name="Batra K."/>
            <person name="Sharma T.R."/>
            <person name="Mohapatra T."/>
            <person name="Singh N.K."/>
            <person name="Messing J."/>
            <person name="Nelson A.B."/>
            <person name="Fuks G."/>
            <person name="Kavchok S."/>
            <person name="Keizer G."/>
            <person name="Linton E."/>
            <person name="Llaca V."/>
            <person name="Song R."/>
            <person name="Tanyolac B."/>
            <person name="Young S."/>
            <person name="Ho-Il K."/>
            <person name="Hahn J.H."/>
            <person name="Sangsakoo G."/>
            <person name="Vanavichit A."/>
            <person name="de Mattos Luiz.A.T."/>
            <person name="Zimmer P.D."/>
            <person name="Malone G."/>
            <person name="Dellagostin O."/>
            <person name="de Oliveira A.C."/>
            <person name="Bevan M."/>
            <person name="Bancroft I."/>
            <person name="Minx P."/>
            <person name="Cordum H."/>
            <person name="Wilson R."/>
            <person name="Cheng Z."/>
            <person name="Jin W."/>
            <person name="Jiang J."/>
            <person name="Leong S.A."/>
            <person name="Iwama H."/>
            <person name="Gojobori T."/>
            <person name="Itoh T."/>
            <person name="Niimura Y."/>
            <person name="Fujii Y."/>
            <person name="Habara T."/>
            <person name="Sakai H."/>
            <person name="Sato Y."/>
            <person name="Wilson G."/>
            <person name="Kumar K."/>
            <person name="McCouch S."/>
            <person name="Juretic N."/>
            <person name="Hoen D."/>
            <person name="Wright S."/>
            <person name="Bruskiewich R."/>
            <person name="Bureau T."/>
            <person name="Miyao A."/>
            <person name="Hirochika H."/>
            <person name="Nishikawa T."/>
            <person name="Kadowaki K."/>
            <person name="Sugiura M."/>
            <person name="Burr B."/>
            <person name="Sasaki T."/>
        </authorList>
    </citation>
    <scope>NUCLEOTIDE SEQUENCE [LARGE SCALE GENOMIC DNA]</scope>
    <source>
        <strain evidence="7">cv. Nipponbare</strain>
    </source>
</reference>
<sequence>MCQLCNLSGFCSCVAANVQVREYQKKFVEKALFTNTLVALPTGLGKTFIAAVVMYNYFRWFPEGNFLYHAGTFFLFCCKLGKTLSDSWSSYLVNLKK</sequence>
<dbReference type="PANTHER" id="PTHR14025">
    <property type="entry name" value="FANCONI ANEMIA GROUP M FANCM FAMILY MEMBER"/>
    <property type="match status" value="1"/>
</dbReference>
<evidence type="ECO:0000256" key="1">
    <source>
        <dbReference type="ARBA" id="ARBA00022741"/>
    </source>
</evidence>